<evidence type="ECO:0000256" key="8">
    <source>
        <dbReference type="ARBA" id="ARBA00022777"/>
    </source>
</evidence>
<dbReference type="InterPro" id="IPR008271">
    <property type="entry name" value="Ser/Thr_kinase_AS"/>
</dbReference>
<dbReference type="CDD" id="cd14066">
    <property type="entry name" value="STKc_IRAK"/>
    <property type="match status" value="1"/>
</dbReference>
<dbReference type="InterPro" id="IPR002902">
    <property type="entry name" value="GNK2"/>
</dbReference>
<dbReference type="InterPro" id="IPR000719">
    <property type="entry name" value="Prot_kinase_dom"/>
</dbReference>
<evidence type="ECO:0000256" key="6">
    <source>
        <dbReference type="ARBA" id="ARBA00022737"/>
    </source>
</evidence>
<dbReference type="Pfam" id="PF01657">
    <property type="entry name" value="Stress-antifung"/>
    <property type="match status" value="2"/>
</dbReference>
<evidence type="ECO:0000259" key="16">
    <source>
        <dbReference type="PROSITE" id="PS51473"/>
    </source>
</evidence>
<keyword evidence="18" id="KW-1185">Reference proteome</keyword>
<keyword evidence="6" id="KW-0677">Repeat</keyword>
<keyword evidence="10 14" id="KW-1133">Transmembrane helix</keyword>
<dbReference type="PANTHER" id="PTHR27002">
    <property type="entry name" value="RECEPTOR-LIKE SERINE/THREONINE-PROTEIN KINASE SD1-8"/>
    <property type="match status" value="1"/>
</dbReference>
<feature type="transmembrane region" description="Helical" evidence="14">
    <location>
        <begin position="419"/>
        <end position="441"/>
    </location>
</feature>
<dbReference type="Pfam" id="PF07714">
    <property type="entry name" value="PK_Tyr_Ser-Thr"/>
    <property type="match status" value="1"/>
</dbReference>
<dbReference type="PANTHER" id="PTHR27002:SF1010">
    <property type="entry name" value="CYSTEINE-RICH RECEPTOR-LIKE PROTEIN KINASE 16-RELATED"/>
    <property type="match status" value="1"/>
</dbReference>
<evidence type="ECO:0000259" key="15">
    <source>
        <dbReference type="PROSITE" id="PS50011"/>
    </source>
</evidence>
<dbReference type="Gene3D" id="1.10.510.10">
    <property type="entry name" value="Transferase(Phosphotransferase) domain 1"/>
    <property type="match status" value="2"/>
</dbReference>
<evidence type="ECO:0000256" key="14">
    <source>
        <dbReference type="SAM" id="Phobius"/>
    </source>
</evidence>
<gene>
    <name evidence="17" type="ORF">HID58_041503</name>
</gene>
<evidence type="ECO:0000256" key="11">
    <source>
        <dbReference type="ARBA" id="ARBA00023136"/>
    </source>
</evidence>
<keyword evidence="8" id="KW-0418">Kinase</keyword>
<evidence type="ECO:0000256" key="1">
    <source>
        <dbReference type="ARBA" id="ARBA00004167"/>
    </source>
</evidence>
<dbReference type="PROSITE" id="PS51473">
    <property type="entry name" value="GNK2"/>
    <property type="match status" value="2"/>
</dbReference>
<feature type="domain" description="Gnk2-homologous" evidence="16">
    <location>
        <begin position="173"/>
        <end position="279"/>
    </location>
</feature>
<evidence type="ECO:0000256" key="13">
    <source>
        <dbReference type="ARBA" id="ARBA00023180"/>
    </source>
</evidence>
<keyword evidence="9" id="KW-0067">ATP-binding</keyword>
<comment type="subcellular location">
    <subcellularLocation>
        <location evidence="1">Membrane</location>
        <topology evidence="1">Single-pass membrane protein</topology>
    </subcellularLocation>
</comment>
<dbReference type="EMBL" id="JAGKQM010000011">
    <property type="protein sequence ID" value="KAH0902000.1"/>
    <property type="molecule type" value="Genomic_DNA"/>
</dbReference>
<evidence type="ECO:0000256" key="12">
    <source>
        <dbReference type="ARBA" id="ARBA00023170"/>
    </source>
</evidence>
<dbReference type="InterPro" id="IPR038408">
    <property type="entry name" value="GNK2_sf"/>
</dbReference>
<evidence type="ECO:0000256" key="9">
    <source>
        <dbReference type="ARBA" id="ARBA00022840"/>
    </source>
</evidence>
<organism evidence="17 18">
    <name type="scientific">Brassica napus</name>
    <name type="common">Rape</name>
    <dbReference type="NCBI Taxonomy" id="3708"/>
    <lineage>
        <taxon>Eukaryota</taxon>
        <taxon>Viridiplantae</taxon>
        <taxon>Streptophyta</taxon>
        <taxon>Embryophyta</taxon>
        <taxon>Tracheophyta</taxon>
        <taxon>Spermatophyta</taxon>
        <taxon>Magnoliopsida</taxon>
        <taxon>eudicotyledons</taxon>
        <taxon>Gunneridae</taxon>
        <taxon>Pentapetalae</taxon>
        <taxon>rosids</taxon>
        <taxon>malvids</taxon>
        <taxon>Brassicales</taxon>
        <taxon>Brassicaceae</taxon>
        <taxon>Brassiceae</taxon>
        <taxon>Brassica</taxon>
    </lineage>
</organism>
<dbReference type="PROSITE" id="PS00108">
    <property type="entry name" value="PROTEIN_KINASE_ST"/>
    <property type="match status" value="1"/>
</dbReference>
<comment type="caution">
    <text evidence="17">The sequence shown here is derived from an EMBL/GenBank/DDBJ whole genome shotgun (WGS) entry which is preliminary data.</text>
</comment>
<accession>A0ABQ8BAZ6</accession>
<dbReference type="InterPro" id="IPR001245">
    <property type="entry name" value="Ser-Thr/Tyr_kinase_cat_dom"/>
</dbReference>
<reference evidence="17 18" key="1">
    <citation type="submission" date="2021-05" db="EMBL/GenBank/DDBJ databases">
        <title>Genome Assembly of Synthetic Allotetraploid Brassica napus Reveals Homoeologous Exchanges between Subgenomes.</title>
        <authorList>
            <person name="Davis J.T."/>
        </authorList>
    </citation>
    <scope>NUCLEOTIDE SEQUENCE [LARGE SCALE GENOMIC DNA]</scope>
    <source>
        <strain evidence="18">cv. Da-Ae</strain>
        <tissue evidence="17">Seedling</tissue>
    </source>
</reference>
<keyword evidence="3" id="KW-0808">Transferase</keyword>
<dbReference type="Gene3D" id="3.30.200.20">
    <property type="entry name" value="Phosphorylase Kinase, domain 1"/>
    <property type="match status" value="1"/>
</dbReference>
<keyword evidence="13" id="KW-0325">Glycoprotein</keyword>
<keyword evidence="7" id="KW-0547">Nucleotide-binding</keyword>
<keyword evidence="4 14" id="KW-0812">Transmembrane</keyword>
<evidence type="ECO:0000256" key="5">
    <source>
        <dbReference type="ARBA" id="ARBA00022729"/>
    </source>
</evidence>
<name>A0ABQ8BAZ6_BRANA</name>
<keyword evidence="12" id="KW-0675">Receptor</keyword>
<protein>
    <recommendedName>
        <fullName evidence="19">Cysteine-rich</fullName>
    </recommendedName>
</protein>
<dbReference type="Proteomes" id="UP000824890">
    <property type="component" value="Unassembled WGS sequence"/>
</dbReference>
<keyword evidence="11 14" id="KW-0472">Membrane</keyword>
<evidence type="ECO:0000256" key="4">
    <source>
        <dbReference type="ARBA" id="ARBA00022692"/>
    </source>
</evidence>
<dbReference type="InterPro" id="IPR011009">
    <property type="entry name" value="Kinase-like_dom_sf"/>
</dbReference>
<dbReference type="CDD" id="cd23509">
    <property type="entry name" value="Gnk2-like"/>
    <property type="match status" value="2"/>
</dbReference>
<evidence type="ECO:0000256" key="2">
    <source>
        <dbReference type="ARBA" id="ARBA00022527"/>
    </source>
</evidence>
<feature type="domain" description="Gnk2-homologous" evidence="16">
    <location>
        <begin position="285"/>
        <end position="394"/>
    </location>
</feature>
<evidence type="ECO:0000313" key="18">
    <source>
        <dbReference type="Proteomes" id="UP000824890"/>
    </source>
</evidence>
<keyword evidence="5" id="KW-0732">Signal</keyword>
<dbReference type="SUPFAM" id="SSF56112">
    <property type="entry name" value="Protein kinase-like (PK-like)"/>
    <property type="match status" value="1"/>
</dbReference>
<dbReference type="SMART" id="SM00220">
    <property type="entry name" value="S_TKc"/>
    <property type="match status" value="1"/>
</dbReference>
<feature type="domain" description="Protein kinase" evidence="15">
    <location>
        <begin position="492"/>
        <end position="766"/>
    </location>
</feature>
<evidence type="ECO:0000256" key="10">
    <source>
        <dbReference type="ARBA" id="ARBA00022989"/>
    </source>
</evidence>
<dbReference type="Gene3D" id="3.30.430.20">
    <property type="entry name" value="Gnk2 domain, C-X8-C-X2-C motif"/>
    <property type="match status" value="2"/>
</dbReference>
<evidence type="ECO:0000313" key="17">
    <source>
        <dbReference type="EMBL" id="KAH0902000.1"/>
    </source>
</evidence>
<sequence length="817" mass="91749">MIKVLVLEIINGKRNSSFTKQTVMRVWRNGSPFELVDPDVGESCDSNEVTRFIHIALLCVQENHKDRPTLSTTIMMLTSNTITLPVPHQPGFYFGSVRNQDLAAEDLESGQSINDATLTDLDPRLEGMEKWVTLRTNCPNSATANLMLTIYMFLNQQERGGLESSESTINSKAFGRVHTNAVKPVFSYPMFDTNRGLLLSSLASNVSGRGGFYNSSVGQGSDRVYAVGMCIPVTEPKICSNCIHLASNELMETCPNQTEGLLWFEKETLCMIRYSNRLFFGTLEMEPSYKVYNTAAFQVNLTEFDNTWEALTLRVIAQATSSSNPMYYGAGIQKIGTSRNIYAFVLCSKDISPWNCAKCLRQNVYDYRSCCSRKQGGGLTMRLSCFMEWDLYPFFGVFQNQTSPTTHKKDSKKNSTGTIVGIIVVLTFMSSALLALGLALCRRRNTYQEFATERRSMTTYGTEPQYDDADDITTSGSLQFDFKAIEAATCNFHESNKLGHGGFGEGTFPNGTEVAVKRLSNSSGQGEQEFQNEVLLVAKLQHRNLVKLLGFSVEREEKILIYEFVPNKSLDYFLFDHRKRSQLDWRKRYNIIGGITRGILYLYQDSRLTIIHRDLKASNILLDADMNPKISDFGMARNFRVDQTEANTGRVVGTFGYMSPEYVANGQFSMKSDVYSFGVLTLEIIVGKKNSSFHQIDNSVGNLVTYVWRLWNNESLLELMDPAMGENYDKDEVTRCIHIGLLCVQENPADRPTMSTVFQMLTNTSITLPVPQPPGFFFRVRSDLNPLADSLESGPSKSTMSFTCSIDDASITNVNPR</sequence>
<dbReference type="PROSITE" id="PS50011">
    <property type="entry name" value="PROTEIN_KINASE_DOM"/>
    <property type="match status" value="1"/>
</dbReference>
<evidence type="ECO:0000256" key="7">
    <source>
        <dbReference type="ARBA" id="ARBA00022741"/>
    </source>
</evidence>
<evidence type="ECO:0000256" key="3">
    <source>
        <dbReference type="ARBA" id="ARBA00022679"/>
    </source>
</evidence>
<proteinExistence type="predicted"/>
<keyword evidence="2" id="KW-0723">Serine/threonine-protein kinase</keyword>
<evidence type="ECO:0008006" key="19">
    <source>
        <dbReference type="Google" id="ProtNLM"/>
    </source>
</evidence>